<feature type="compositionally biased region" description="Polar residues" evidence="1">
    <location>
        <begin position="151"/>
        <end position="165"/>
    </location>
</feature>
<dbReference type="EMBL" id="BNJG01000001">
    <property type="protein sequence ID" value="GHO53324.1"/>
    <property type="molecule type" value="Genomic_DNA"/>
</dbReference>
<organism evidence="2 3">
    <name type="scientific">Ktedonobacter robiniae</name>
    <dbReference type="NCBI Taxonomy" id="2778365"/>
    <lineage>
        <taxon>Bacteria</taxon>
        <taxon>Bacillati</taxon>
        <taxon>Chloroflexota</taxon>
        <taxon>Ktedonobacteria</taxon>
        <taxon>Ktedonobacterales</taxon>
        <taxon>Ktedonobacteraceae</taxon>
        <taxon>Ktedonobacter</taxon>
    </lineage>
</organism>
<feature type="region of interest" description="Disordered" evidence="1">
    <location>
        <begin position="148"/>
        <end position="209"/>
    </location>
</feature>
<sequence length="256" mass="27820">MSNGQTFNPREHLINIKNGKGVSEYLEVKWRLVWFRQECPQGTIETEIVHLDLDKDVEAETFVWNAEKRRSEKVVKTAKGVAIFRATVHDGKGGSATGTKSENAANFPDFIEKAESGSIGRALAALGYGTQFAPELNEEQRIVDAPVERPTNGSYAGSNGNSHTQGGFAATANGRFSGQGQQSANAQGPNGGASKSEPAPDAAATEQQISSIKKLCQHLEKPEPDNLSNLTFLNAKQLLQQFTEEYRAQKQQKKAS</sequence>
<protein>
    <recommendedName>
        <fullName evidence="4">Single-stranded DNA-binding protein</fullName>
    </recommendedName>
</protein>
<evidence type="ECO:0000313" key="3">
    <source>
        <dbReference type="Proteomes" id="UP000654345"/>
    </source>
</evidence>
<gene>
    <name evidence="2" type="ORF">KSB_17990</name>
</gene>
<dbReference type="Proteomes" id="UP000654345">
    <property type="component" value="Unassembled WGS sequence"/>
</dbReference>
<evidence type="ECO:0008006" key="4">
    <source>
        <dbReference type="Google" id="ProtNLM"/>
    </source>
</evidence>
<evidence type="ECO:0000313" key="2">
    <source>
        <dbReference type="EMBL" id="GHO53324.1"/>
    </source>
</evidence>
<evidence type="ECO:0000256" key="1">
    <source>
        <dbReference type="SAM" id="MobiDB-lite"/>
    </source>
</evidence>
<dbReference type="RefSeq" id="WP_201370164.1">
    <property type="nucleotide sequence ID" value="NZ_BNJG01000001.1"/>
</dbReference>
<keyword evidence="3" id="KW-1185">Reference proteome</keyword>
<accession>A0ABQ3UKS4</accession>
<comment type="caution">
    <text evidence="2">The sequence shown here is derived from an EMBL/GenBank/DDBJ whole genome shotgun (WGS) entry which is preliminary data.</text>
</comment>
<feature type="compositionally biased region" description="Low complexity" evidence="1">
    <location>
        <begin position="178"/>
        <end position="194"/>
    </location>
</feature>
<name>A0ABQ3UKS4_9CHLR</name>
<proteinExistence type="predicted"/>
<reference evidence="2 3" key="1">
    <citation type="journal article" date="2021" name="Int. J. Syst. Evol. Microbiol.">
        <title>Reticulibacter mediterranei gen. nov., sp. nov., within the new family Reticulibacteraceae fam. nov., and Ktedonospora formicarum gen. nov., sp. nov., Ktedonobacter robiniae sp. nov., Dictyobacter formicarum sp. nov. and Dictyobacter arantiisoli sp. nov., belonging to the class Ktedonobacteria.</title>
        <authorList>
            <person name="Yabe S."/>
            <person name="Zheng Y."/>
            <person name="Wang C.M."/>
            <person name="Sakai Y."/>
            <person name="Abe K."/>
            <person name="Yokota A."/>
            <person name="Donadio S."/>
            <person name="Cavaletti L."/>
            <person name="Monciardini P."/>
        </authorList>
    </citation>
    <scope>NUCLEOTIDE SEQUENCE [LARGE SCALE GENOMIC DNA]</scope>
    <source>
        <strain evidence="2 3">SOSP1-30</strain>
    </source>
</reference>